<dbReference type="Pfam" id="PF00090">
    <property type="entry name" value="TSP_1"/>
    <property type="match status" value="6"/>
</dbReference>
<dbReference type="InterPro" id="IPR024079">
    <property type="entry name" value="MetalloPept_cat_dom_sf"/>
</dbReference>
<dbReference type="Gene3D" id="3.40.390.10">
    <property type="entry name" value="Collagenase (Catalytic Domain)"/>
    <property type="match status" value="1"/>
</dbReference>
<keyword evidence="14" id="KW-1185">Reference proteome</keyword>
<dbReference type="InterPro" id="IPR000884">
    <property type="entry name" value="TSP1_rpt"/>
</dbReference>
<dbReference type="Gene3D" id="2.20.100.10">
    <property type="entry name" value="Thrombospondin type-1 (TSP1) repeat"/>
    <property type="match status" value="7"/>
</dbReference>
<dbReference type="GO" id="GO:0006508">
    <property type="term" value="P:proteolysis"/>
    <property type="evidence" value="ECO:0007669"/>
    <property type="project" value="UniProtKB-KW"/>
</dbReference>
<keyword evidence="9" id="KW-0325">Glycoprotein</keyword>
<proteinExistence type="predicted"/>
<dbReference type="Pfam" id="PF17771">
    <property type="entry name" value="ADAMTS_CR_2"/>
    <property type="match status" value="1"/>
</dbReference>
<keyword evidence="11" id="KW-1133">Transmembrane helix</keyword>
<feature type="binding site" evidence="10">
    <location>
        <position position="419"/>
    </location>
    <ligand>
        <name>Zn(2+)</name>
        <dbReference type="ChEBI" id="CHEBI:29105"/>
        <note>catalytic</note>
    </ligand>
</feature>
<dbReference type="GO" id="GO:0030198">
    <property type="term" value="P:extracellular matrix organization"/>
    <property type="evidence" value="ECO:0007669"/>
    <property type="project" value="TreeGrafter"/>
</dbReference>
<evidence type="ECO:0000256" key="9">
    <source>
        <dbReference type="ARBA" id="ARBA00023180"/>
    </source>
</evidence>
<dbReference type="Proteomes" id="UP001201812">
    <property type="component" value="Unassembled WGS sequence"/>
</dbReference>
<accession>A0AAD4MW85</accession>
<feature type="transmembrane region" description="Helical" evidence="11">
    <location>
        <begin position="41"/>
        <end position="61"/>
    </location>
</feature>
<dbReference type="AlphaFoldDB" id="A0AAD4MW85"/>
<evidence type="ECO:0000256" key="7">
    <source>
        <dbReference type="ARBA" id="ARBA00023049"/>
    </source>
</evidence>
<feature type="domain" description="Peptidase M12B" evidence="12">
    <location>
        <begin position="259"/>
        <end position="455"/>
    </location>
</feature>
<name>A0AAD4MW85_9BILA</name>
<keyword evidence="8" id="KW-1015">Disulfide bond</keyword>
<dbReference type="PANTHER" id="PTHR13723:SF200">
    <property type="entry name" value="ADAM METALLOPEPTIDASE WITH THROMBOSPONDIN TYPE 1 MOTIF B, ISOFORM B"/>
    <property type="match status" value="1"/>
</dbReference>
<dbReference type="PROSITE" id="PS50092">
    <property type="entry name" value="TSP1"/>
    <property type="match status" value="7"/>
</dbReference>
<evidence type="ECO:0000256" key="3">
    <source>
        <dbReference type="ARBA" id="ARBA00022670"/>
    </source>
</evidence>
<dbReference type="InterPro" id="IPR036383">
    <property type="entry name" value="TSP1_rpt_sf"/>
</dbReference>
<evidence type="ECO:0000256" key="5">
    <source>
        <dbReference type="ARBA" id="ARBA00022801"/>
    </source>
</evidence>
<keyword evidence="4 10" id="KW-0479">Metal-binding</keyword>
<keyword evidence="11" id="KW-0812">Transmembrane</keyword>
<dbReference type="SUPFAM" id="SSF82895">
    <property type="entry name" value="TSP-1 type 1 repeat"/>
    <property type="match status" value="6"/>
</dbReference>
<organism evidence="13 14">
    <name type="scientific">Ditylenchus destructor</name>
    <dbReference type="NCBI Taxonomy" id="166010"/>
    <lineage>
        <taxon>Eukaryota</taxon>
        <taxon>Metazoa</taxon>
        <taxon>Ecdysozoa</taxon>
        <taxon>Nematoda</taxon>
        <taxon>Chromadorea</taxon>
        <taxon>Rhabditida</taxon>
        <taxon>Tylenchina</taxon>
        <taxon>Tylenchomorpha</taxon>
        <taxon>Sphaerularioidea</taxon>
        <taxon>Anguinidae</taxon>
        <taxon>Anguininae</taxon>
        <taxon>Ditylenchus</taxon>
    </lineage>
</organism>
<keyword evidence="11" id="KW-0472">Membrane</keyword>
<dbReference type="InterPro" id="IPR050439">
    <property type="entry name" value="ADAMTS_ADAMTS-like"/>
</dbReference>
<dbReference type="Gene3D" id="3.40.1620.60">
    <property type="match status" value="1"/>
</dbReference>
<evidence type="ECO:0000256" key="4">
    <source>
        <dbReference type="ARBA" id="ARBA00022723"/>
    </source>
</evidence>
<evidence type="ECO:0000256" key="11">
    <source>
        <dbReference type="SAM" id="Phobius"/>
    </source>
</evidence>
<comment type="subcellular location">
    <subcellularLocation>
        <location evidence="1">Secreted</location>
    </subcellularLocation>
</comment>
<dbReference type="Pfam" id="PF01421">
    <property type="entry name" value="Reprolysin"/>
    <property type="match status" value="1"/>
</dbReference>
<feature type="active site" evidence="10">
    <location>
        <position position="410"/>
    </location>
</feature>
<gene>
    <name evidence="13" type="ORF">DdX_12217</name>
</gene>
<dbReference type="GO" id="GO:0046872">
    <property type="term" value="F:metal ion binding"/>
    <property type="evidence" value="ECO:0007669"/>
    <property type="project" value="UniProtKB-KW"/>
</dbReference>
<keyword evidence="5" id="KW-0378">Hydrolase</keyword>
<dbReference type="GO" id="GO:0031012">
    <property type="term" value="C:extracellular matrix"/>
    <property type="evidence" value="ECO:0007669"/>
    <property type="project" value="TreeGrafter"/>
</dbReference>
<dbReference type="GO" id="GO:0005576">
    <property type="term" value="C:extracellular region"/>
    <property type="evidence" value="ECO:0007669"/>
    <property type="project" value="UniProtKB-SubCell"/>
</dbReference>
<comment type="caution">
    <text evidence="10">Lacks conserved residue(s) required for the propagation of feature annotation.</text>
</comment>
<dbReference type="InterPro" id="IPR041645">
    <property type="entry name" value="ADAMTS_CR_2"/>
</dbReference>
<reference evidence="13" key="1">
    <citation type="submission" date="2022-01" db="EMBL/GenBank/DDBJ databases">
        <title>Genome Sequence Resource for Two Populations of Ditylenchus destructor, the Migratory Endoparasitic Phytonematode.</title>
        <authorList>
            <person name="Zhang H."/>
            <person name="Lin R."/>
            <person name="Xie B."/>
        </authorList>
    </citation>
    <scope>NUCLEOTIDE SEQUENCE</scope>
    <source>
        <strain evidence="13">BazhouSP</strain>
    </source>
</reference>
<keyword evidence="3" id="KW-0645">Protease</keyword>
<dbReference type="Pfam" id="PF25379">
    <property type="entry name" value="Adt-1"/>
    <property type="match status" value="1"/>
</dbReference>
<dbReference type="InterPro" id="IPR001590">
    <property type="entry name" value="Peptidase_M12B"/>
</dbReference>
<evidence type="ECO:0000259" key="12">
    <source>
        <dbReference type="PROSITE" id="PS50215"/>
    </source>
</evidence>
<evidence type="ECO:0000256" key="2">
    <source>
        <dbReference type="ARBA" id="ARBA00022525"/>
    </source>
</evidence>
<feature type="binding site" evidence="10">
    <location>
        <position position="409"/>
    </location>
    <ligand>
        <name>Zn(2+)</name>
        <dbReference type="ChEBI" id="CHEBI:29105"/>
        <note>catalytic</note>
    </ligand>
</feature>
<evidence type="ECO:0000256" key="10">
    <source>
        <dbReference type="PROSITE-ProRule" id="PRU00276"/>
    </source>
</evidence>
<dbReference type="InterPro" id="IPR057401">
    <property type="entry name" value="Adt-1/2-like_dom"/>
</dbReference>
<evidence type="ECO:0000313" key="14">
    <source>
        <dbReference type="Proteomes" id="UP001201812"/>
    </source>
</evidence>
<protein>
    <submittedName>
        <fullName evidence="13">Thrombospondin type 1 domain-containing protein</fullName>
    </submittedName>
</protein>
<keyword evidence="2" id="KW-0964">Secreted</keyword>
<feature type="binding site" evidence="10">
    <location>
        <position position="413"/>
    </location>
    <ligand>
        <name>Zn(2+)</name>
        <dbReference type="ChEBI" id="CHEBI:29105"/>
        <note>catalytic</note>
    </ligand>
</feature>
<evidence type="ECO:0000256" key="6">
    <source>
        <dbReference type="ARBA" id="ARBA00022833"/>
    </source>
</evidence>
<evidence type="ECO:0000256" key="1">
    <source>
        <dbReference type="ARBA" id="ARBA00004613"/>
    </source>
</evidence>
<dbReference type="EMBL" id="JAKKPZ010000038">
    <property type="protein sequence ID" value="KAI1707981.1"/>
    <property type="molecule type" value="Genomic_DNA"/>
</dbReference>
<dbReference type="SMART" id="SM00209">
    <property type="entry name" value="TSP1"/>
    <property type="match status" value="6"/>
</dbReference>
<evidence type="ECO:0000256" key="8">
    <source>
        <dbReference type="ARBA" id="ARBA00023157"/>
    </source>
</evidence>
<dbReference type="PANTHER" id="PTHR13723">
    <property type="entry name" value="ADAMTS A DISINTEGRIN AND METALLOPROTEASE WITH THROMBOSPONDIN MOTIFS PROTEASE"/>
    <property type="match status" value="1"/>
</dbReference>
<evidence type="ECO:0000313" key="13">
    <source>
        <dbReference type="EMBL" id="KAI1707981.1"/>
    </source>
</evidence>
<dbReference type="PROSITE" id="PS50215">
    <property type="entry name" value="ADAM_MEPRO"/>
    <property type="match status" value="1"/>
</dbReference>
<comment type="caution">
    <text evidence="13">The sequence shown here is derived from an EMBL/GenBank/DDBJ whole genome shotgun (WGS) entry which is preliminary data.</text>
</comment>
<keyword evidence="7" id="KW-0482">Metalloprotease</keyword>
<keyword evidence="6 10" id="KW-0862">Zinc</keyword>
<dbReference type="FunFam" id="2.20.100.10:FF:000001">
    <property type="entry name" value="semaphorin-5A isoform X1"/>
    <property type="match status" value="2"/>
</dbReference>
<dbReference type="GO" id="GO:0004222">
    <property type="term" value="F:metalloendopeptidase activity"/>
    <property type="evidence" value="ECO:0007669"/>
    <property type="project" value="InterPro"/>
</dbReference>
<sequence length="1094" mass="121467">MKGEFTQRNSIFFDRFHKRRTFRCANYCHSPTSFNGISTKYLTVILFVLFIQPCLCIVHFFSPEDLKYTFGVDHLSKVPKYTQLYPRILRDPAQPNFRRLFIELDGKEHSLDFESVTKELIADHLTIVERDHQSGGSLDLNFANEDNLPVDDCHFHHRSNETFAALSTCDGTLKGIIVKPDSIHVIHPVPERHMARIKRSTSEEENDTGLHIIYKREAQQEDFCGIENTITSDELVEDEAGVVEDVFVVGQRLTQESELVVELAIFVDEFLWRHFSSRYGALAWQKLQQYALTMLNNIQIMYRQPTAIPQLTFRVVRYEVFKTQPSAMAPHLHQNGHAQRYLDRFCRFQRSLGAVDWDHALLLTGYDIHRGSGSRSISGIARLDGMCDPWNTCTLAEGLDFTSAFIGTHELGHSVGMRHDEPYCTSRFIMSASLGPGKVTWSTCSLRDYHTFVQRLDGRGKNCLRMSNQREKLPLTDVLKPGQIYDANLQCTLMHGNGYVQVTPRQDHYDGICYMMWCGQGTYGRIITSHPALEGTFCGPSKWCQLGRCVPWTGFGAPLPPRPAVMTTPALPTPIAPAHIDGQWSAWAPFVCSQCSCPSVAGSVGLTLSARSCSNPAPQNGGAECEGSTQRAAVCNRKCSGSTSVNQYISDKCAEHKRVKNDEELTGTGSQLSRFPQRACKVFCDVKDTLGSQRSYRFYGDNLPDGTPCGFDRFCLAGECFDLSCDESALLPRDLGCPPVSERCPLVSAAALSSAPSTALSAGAQPAPNSLENVKGSWGTWSLWSSCTTTCGGGFQMRSRTCNINNRCEGSPTEKMVCNTQACPTTNTQVGDQWTDWTSWNQCSVSCGRGSQARYRRCTTPQSTIAFSCPGQTMDIRTCDELPCSNKPSSSVGLWASWGEWGTCSKTCGPGTQTRYRQCTKEPCDGAGQQRLACNLRECAQWNEWGVFSECSKLCGRGLRSRSRTCPSGATCTGPSIEQTFCNEHPCDPGTSTSSGQWSGWSEWSGCSVSCGTGVKRRTRHCQSGNCPGLFRESAICNDGPCSVSDASWGGWGYWSQCSESCGNGIRRRVRKCYGSGTCYGNEYERENCHMRDC</sequence>
<dbReference type="SUPFAM" id="SSF55486">
    <property type="entry name" value="Metalloproteases ('zincins'), catalytic domain"/>
    <property type="match status" value="1"/>
</dbReference>